<sequence>MTSDKRSLVYPLVKRRKSKTSLKSWFCGIFYT</sequence>
<reference evidence="2" key="1">
    <citation type="submission" date="2016-11" db="UniProtKB">
        <authorList>
            <consortium name="WormBaseParasite"/>
        </authorList>
    </citation>
    <scope>IDENTIFICATION</scope>
</reference>
<dbReference type="Proteomes" id="UP000095283">
    <property type="component" value="Unplaced"/>
</dbReference>
<dbReference type="AlphaFoldDB" id="A0A1I7X8S0"/>
<evidence type="ECO:0000313" key="1">
    <source>
        <dbReference type="Proteomes" id="UP000095283"/>
    </source>
</evidence>
<accession>A0A1I7X8S0</accession>
<evidence type="ECO:0000313" key="2">
    <source>
        <dbReference type="WBParaSite" id="Hba_13833"/>
    </source>
</evidence>
<dbReference type="WBParaSite" id="Hba_13833">
    <property type="protein sequence ID" value="Hba_13833"/>
    <property type="gene ID" value="Hba_13833"/>
</dbReference>
<keyword evidence="1" id="KW-1185">Reference proteome</keyword>
<protein>
    <submittedName>
        <fullName evidence="2">Uncharacterized protein</fullName>
    </submittedName>
</protein>
<proteinExistence type="predicted"/>
<name>A0A1I7X8S0_HETBA</name>
<organism evidence="1 2">
    <name type="scientific">Heterorhabditis bacteriophora</name>
    <name type="common">Entomopathogenic nematode worm</name>
    <dbReference type="NCBI Taxonomy" id="37862"/>
    <lineage>
        <taxon>Eukaryota</taxon>
        <taxon>Metazoa</taxon>
        <taxon>Ecdysozoa</taxon>
        <taxon>Nematoda</taxon>
        <taxon>Chromadorea</taxon>
        <taxon>Rhabditida</taxon>
        <taxon>Rhabditina</taxon>
        <taxon>Rhabditomorpha</taxon>
        <taxon>Strongyloidea</taxon>
        <taxon>Heterorhabditidae</taxon>
        <taxon>Heterorhabditis</taxon>
    </lineage>
</organism>